<dbReference type="InterPro" id="IPR049730">
    <property type="entry name" value="SNF2/RAD54-like_C"/>
</dbReference>
<keyword evidence="4" id="KW-0547">Nucleotide-binding</keyword>
<dbReference type="Pfam" id="PF00271">
    <property type="entry name" value="Helicase_C"/>
    <property type="match status" value="1"/>
</dbReference>
<feature type="domain" description="Helicase ATP-binding" evidence="2">
    <location>
        <begin position="274"/>
        <end position="476"/>
    </location>
</feature>
<name>A0A933GLW1_UNCTE</name>
<dbReference type="AlphaFoldDB" id="A0A933GLW1"/>
<gene>
    <name evidence="4" type="ORF">HY730_07990</name>
</gene>
<dbReference type="SUPFAM" id="SSF52540">
    <property type="entry name" value="P-loop containing nucleoside triphosphate hydrolases"/>
    <property type="match status" value="2"/>
</dbReference>
<keyword evidence="4" id="KW-0067">ATP-binding</keyword>
<comment type="caution">
    <text evidence="4">The sequence shown here is derived from an EMBL/GenBank/DDBJ whole genome shotgun (WGS) entry which is preliminary data.</text>
</comment>
<evidence type="ECO:0000259" key="2">
    <source>
        <dbReference type="PROSITE" id="PS51192"/>
    </source>
</evidence>
<protein>
    <submittedName>
        <fullName evidence="4">DEAD/DEAH box helicase</fullName>
    </submittedName>
</protein>
<evidence type="ECO:0000313" key="4">
    <source>
        <dbReference type="EMBL" id="MBI4596298.1"/>
    </source>
</evidence>
<dbReference type="CDD" id="cd18793">
    <property type="entry name" value="SF2_C_SNF"/>
    <property type="match status" value="1"/>
</dbReference>
<dbReference type="InterPro" id="IPR038718">
    <property type="entry name" value="SNF2-like_sf"/>
</dbReference>
<dbReference type="Proteomes" id="UP000772181">
    <property type="component" value="Unassembled WGS sequence"/>
</dbReference>
<keyword evidence="1" id="KW-0378">Hydrolase</keyword>
<feature type="non-terminal residue" evidence="4">
    <location>
        <position position="761"/>
    </location>
</feature>
<evidence type="ECO:0000259" key="3">
    <source>
        <dbReference type="PROSITE" id="PS51194"/>
    </source>
</evidence>
<dbReference type="InterPro" id="IPR014001">
    <property type="entry name" value="Helicase_ATP-bd"/>
</dbReference>
<evidence type="ECO:0000256" key="1">
    <source>
        <dbReference type="ARBA" id="ARBA00022801"/>
    </source>
</evidence>
<dbReference type="PROSITE" id="PS51194">
    <property type="entry name" value="HELICASE_CTER"/>
    <property type="match status" value="1"/>
</dbReference>
<reference evidence="4" key="1">
    <citation type="submission" date="2020-07" db="EMBL/GenBank/DDBJ databases">
        <title>Huge and variable diversity of episymbiotic CPR bacteria and DPANN archaea in groundwater ecosystems.</title>
        <authorList>
            <person name="He C.Y."/>
            <person name="Keren R."/>
            <person name="Whittaker M."/>
            <person name="Farag I.F."/>
            <person name="Doudna J."/>
            <person name="Cate J.H.D."/>
            <person name="Banfield J.F."/>
        </authorList>
    </citation>
    <scope>NUCLEOTIDE SEQUENCE</scope>
    <source>
        <strain evidence="4">NC_groundwater_1482_Ag_S-0.65um_47_24</strain>
    </source>
</reference>
<dbReference type="PANTHER" id="PTHR45629">
    <property type="entry name" value="SNF2/RAD54 FAMILY MEMBER"/>
    <property type="match status" value="1"/>
</dbReference>
<dbReference type="GO" id="GO:0005524">
    <property type="term" value="F:ATP binding"/>
    <property type="evidence" value="ECO:0007669"/>
    <property type="project" value="InterPro"/>
</dbReference>
<dbReference type="GO" id="GO:0016787">
    <property type="term" value="F:hydrolase activity"/>
    <property type="evidence" value="ECO:0007669"/>
    <property type="project" value="UniProtKB-KW"/>
</dbReference>
<dbReference type="PROSITE" id="PS51192">
    <property type="entry name" value="HELICASE_ATP_BIND_1"/>
    <property type="match status" value="1"/>
</dbReference>
<dbReference type="GO" id="GO:0004386">
    <property type="term" value="F:helicase activity"/>
    <property type="evidence" value="ECO:0007669"/>
    <property type="project" value="UniProtKB-KW"/>
</dbReference>
<proteinExistence type="predicted"/>
<dbReference type="Gene3D" id="3.40.50.300">
    <property type="entry name" value="P-loop containing nucleotide triphosphate hydrolases"/>
    <property type="match status" value="1"/>
</dbReference>
<dbReference type="InterPro" id="IPR027417">
    <property type="entry name" value="P-loop_NTPase"/>
</dbReference>
<dbReference type="Pfam" id="PF00176">
    <property type="entry name" value="SNF2-rel_dom"/>
    <property type="match status" value="1"/>
</dbReference>
<dbReference type="Gene3D" id="3.40.50.10810">
    <property type="entry name" value="Tandem AAA-ATPase domain"/>
    <property type="match status" value="1"/>
</dbReference>
<organism evidence="4 5">
    <name type="scientific">Tectimicrobiota bacterium</name>
    <dbReference type="NCBI Taxonomy" id="2528274"/>
    <lineage>
        <taxon>Bacteria</taxon>
        <taxon>Pseudomonadati</taxon>
        <taxon>Nitrospinota/Tectimicrobiota group</taxon>
        <taxon>Candidatus Tectimicrobiota</taxon>
    </lineage>
</organism>
<dbReference type="InterPro" id="IPR001650">
    <property type="entry name" value="Helicase_C-like"/>
</dbReference>
<sequence>MNTEHVIKPDKLGIRLRRHEDNSLEIEPIICKIEIQENGQEVVQPLDSANAFIEVFDRLSTERDTYPIPNGPRIVLDDNQKNALGQFRSIHRVSGAQKEALIANPQAFFDPDVVYLDDFSDRVQEIGEYRPRVFPFLRPQKEAWLPPEGGILIDGTMVYVPLDEVDDLKKRVEAAISIGKQTVEWKGQYIPTTVETVQALRELSEWKKPHSSEPSPPRIEGRQSKILIIKDNFEEADHSPGRHPRPGAYKTPSSLREEVILLPHQREGLYWLQKLWLEGANGALLADDMGLGKTLQALAFLGWCRELMDVGEFPVKPMLIVAPVVLLENWKSEYDHFLNPIFGPFLELHGSGLRRFRRQDVADVLAIRREVDVKEHENAEALIRSGRGLLLWHDEIARAGAVLTTYETLRDYQFSLGLIEWGVMIIDEAQKVKTPSAMVTLAIKAMKYDFGIAMTGTPVENSWVDLWSLMDFVQPGRLGSLKEFVAEFQTPLKREDTDRGRLGQKLKSRVDPLLKRRLKEDHLEGLPEKIIRDYMVEMPKIQIDRYLGLVEQARKNLPEPLNPGRKQHILSVIAALRDISLCPYLPFHDDHGLSAFSDDEIVQSSGRLQKTMEALGEVRKRQEKVIIFLTSRKMQRLLQRILKNCFGIHVHIINGEITGGRRQGLVDAFQETQGYSVIIMSPEAAGVSLNVTAANHVIHLSRPWNPAKEDQATDRVYRIGQKRDVVVHLPLAVHPVLDNELCKGSFDQKLHRLLEEKRKLS</sequence>
<evidence type="ECO:0000313" key="5">
    <source>
        <dbReference type="Proteomes" id="UP000772181"/>
    </source>
</evidence>
<accession>A0A933GLW1</accession>
<dbReference type="SMART" id="SM00490">
    <property type="entry name" value="HELICc"/>
    <property type="match status" value="1"/>
</dbReference>
<dbReference type="EMBL" id="JACQWF010000351">
    <property type="protein sequence ID" value="MBI4596298.1"/>
    <property type="molecule type" value="Genomic_DNA"/>
</dbReference>
<dbReference type="InterPro" id="IPR000330">
    <property type="entry name" value="SNF2_N"/>
</dbReference>
<dbReference type="SMART" id="SM00487">
    <property type="entry name" value="DEXDc"/>
    <property type="match status" value="1"/>
</dbReference>
<dbReference type="InterPro" id="IPR050496">
    <property type="entry name" value="SNF2_RAD54_helicase_repair"/>
</dbReference>
<keyword evidence="4" id="KW-0347">Helicase</keyword>
<feature type="domain" description="Helicase C-terminal" evidence="3">
    <location>
        <begin position="607"/>
        <end position="761"/>
    </location>
</feature>
<dbReference type="PANTHER" id="PTHR45629:SF7">
    <property type="entry name" value="DNA EXCISION REPAIR PROTEIN ERCC-6-RELATED"/>
    <property type="match status" value="1"/>
</dbReference>